<dbReference type="GO" id="GO:0008320">
    <property type="term" value="F:protein transmembrane transporter activity"/>
    <property type="evidence" value="ECO:0007669"/>
    <property type="project" value="UniProtKB-UniRule"/>
</dbReference>
<dbReference type="Pfam" id="PF02416">
    <property type="entry name" value="TatA_B_E"/>
    <property type="match status" value="1"/>
</dbReference>
<evidence type="ECO:0000256" key="4">
    <source>
        <dbReference type="ARBA" id="ARBA00022692"/>
    </source>
</evidence>
<evidence type="ECO:0000256" key="2">
    <source>
        <dbReference type="ARBA" id="ARBA00022448"/>
    </source>
</evidence>
<keyword evidence="8 9" id="KW-0472">Membrane</keyword>
<evidence type="ECO:0000256" key="9">
    <source>
        <dbReference type="HAMAP-Rule" id="MF_00236"/>
    </source>
</evidence>
<dbReference type="EMBL" id="BSQG01000005">
    <property type="protein sequence ID" value="GLU48827.1"/>
    <property type="molecule type" value="Genomic_DNA"/>
</dbReference>
<dbReference type="AlphaFoldDB" id="A0A9W6UJL2"/>
<keyword evidence="3 9" id="KW-1003">Cell membrane</keyword>
<evidence type="ECO:0000256" key="5">
    <source>
        <dbReference type="ARBA" id="ARBA00022927"/>
    </source>
</evidence>
<comment type="subunit">
    <text evidence="9">The Tat system comprises two distinct complexes: a TatABC complex, containing multiple copies of TatA, TatB and TatC subunits, and a separate TatA complex, containing only TatA subunits. Substrates initially bind to the TatABC complex, which probably triggers association of the separate TatA complex to form the active translocon.</text>
</comment>
<evidence type="ECO:0000256" key="8">
    <source>
        <dbReference type="ARBA" id="ARBA00023136"/>
    </source>
</evidence>
<dbReference type="NCBIfam" id="NF001854">
    <property type="entry name" value="PRK00575.1"/>
    <property type="match status" value="1"/>
</dbReference>
<keyword evidence="2 9" id="KW-0813">Transport</keyword>
<dbReference type="PANTHER" id="PTHR42982">
    <property type="entry name" value="SEC-INDEPENDENT PROTEIN TRANSLOCASE PROTEIN TATA"/>
    <property type="match status" value="1"/>
</dbReference>
<dbReference type="GO" id="GO:0033281">
    <property type="term" value="C:TAT protein transport complex"/>
    <property type="evidence" value="ECO:0007669"/>
    <property type="project" value="UniProtKB-UniRule"/>
</dbReference>
<dbReference type="InterPro" id="IPR006312">
    <property type="entry name" value="TatA/E"/>
</dbReference>
<dbReference type="NCBIfam" id="TIGR01411">
    <property type="entry name" value="tatAE"/>
    <property type="match status" value="1"/>
</dbReference>
<evidence type="ECO:0000256" key="10">
    <source>
        <dbReference type="SAM" id="MobiDB-lite"/>
    </source>
</evidence>
<evidence type="ECO:0000256" key="3">
    <source>
        <dbReference type="ARBA" id="ARBA00022475"/>
    </source>
</evidence>
<keyword evidence="5 9" id="KW-0653">Protein transport</keyword>
<dbReference type="InterPro" id="IPR003369">
    <property type="entry name" value="TatA/B/E"/>
</dbReference>
<protein>
    <recommendedName>
        <fullName evidence="9">Sec-independent protein translocase protein TatA</fullName>
    </recommendedName>
</protein>
<dbReference type="Proteomes" id="UP001165092">
    <property type="component" value="Unassembled WGS sequence"/>
</dbReference>
<keyword evidence="4 9" id="KW-0812">Transmembrane</keyword>
<feature type="compositionally biased region" description="Low complexity" evidence="10">
    <location>
        <begin position="73"/>
        <end position="102"/>
    </location>
</feature>
<feature type="compositionally biased region" description="Low complexity" evidence="10">
    <location>
        <begin position="54"/>
        <end position="65"/>
    </location>
</feature>
<comment type="subcellular location">
    <subcellularLocation>
        <location evidence="1 9">Cell membrane</location>
        <topology evidence="1 9">Single-pass membrane protein</topology>
    </subcellularLocation>
</comment>
<dbReference type="GO" id="GO:0043953">
    <property type="term" value="P:protein transport by the Tat complex"/>
    <property type="evidence" value="ECO:0007669"/>
    <property type="project" value="UniProtKB-UniRule"/>
</dbReference>
<evidence type="ECO:0000256" key="7">
    <source>
        <dbReference type="ARBA" id="ARBA00023010"/>
    </source>
</evidence>
<proteinExistence type="inferred from homology"/>
<dbReference type="RefSeq" id="WP_285760299.1">
    <property type="nucleotide sequence ID" value="NZ_BSQG01000005.1"/>
</dbReference>
<dbReference type="PANTHER" id="PTHR42982:SF8">
    <property type="entry name" value="SEC-INDEPENDENT PROTEIN TRANSLOCASE PROTEIN TATA"/>
    <property type="match status" value="1"/>
</dbReference>
<comment type="similarity">
    <text evidence="9">Belongs to the TatA/E family.</text>
</comment>
<feature type="compositionally biased region" description="Polar residues" evidence="10">
    <location>
        <begin position="108"/>
        <end position="119"/>
    </location>
</feature>
<accession>A0A9W6UJL2</accession>
<sequence>MGIGPREILILLVIALLLFGAKKLPELARAIGRSGRILKAEAKGLSDEENEAGQAQQPQQAQAPEQPQPQPATPQAYDAQHNQSYQQPQQTPQGYPQLPPGQRIVDGSTETSQQRQYGS</sequence>
<comment type="function">
    <text evidence="9">Part of the twin-arginine translocation (Tat) system that transports large folded proteins containing a characteristic twin-arginine motif in their signal peptide across membranes. TatA could form the protein-conducting channel of the Tat system.</text>
</comment>
<evidence type="ECO:0000313" key="11">
    <source>
        <dbReference type="EMBL" id="GLU48827.1"/>
    </source>
</evidence>
<dbReference type="Gene3D" id="1.20.5.3310">
    <property type="match status" value="1"/>
</dbReference>
<keyword evidence="12" id="KW-1185">Reference proteome</keyword>
<evidence type="ECO:0000313" key="12">
    <source>
        <dbReference type="Proteomes" id="UP001165092"/>
    </source>
</evidence>
<organism evidence="11 12">
    <name type="scientific">Nocardiopsis ansamitocini</name>
    <dbReference type="NCBI Taxonomy" id="1670832"/>
    <lineage>
        <taxon>Bacteria</taxon>
        <taxon>Bacillati</taxon>
        <taxon>Actinomycetota</taxon>
        <taxon>Actinomycetes</taxon>
        <taxon>Streptosporangiales</taxon>
        <taxon>Nocardiopsidaceae</taxon>
        <taxon>Nocardiopsis</taxon>
    </lineage>
</organism>
<feature type="region of interest" description="Disordered" evidence="10">
    <location>
        <begin position="42"/>
        <end position="119"/>
    </location>
</feature>
<name>A0A9W6UJL2_9ACTN</name>
<evidence type="ECO:0000256" key="6">
    <source>
        <dbReference type="ARBA" id="ARBA00022989"/>
    </source>
</evidence>
<reference evidence="11" key="1">
    <citation type="submission" date="2023-02" db="EMBL/GenBank/DDBJ databases">
        <title>Nocardiopsis ansamitocini NBRC 112285.</title>
        <authorList>
            <person name="Ichikawa N."/>
            <person name="Sato H."/>
            <person name="Tonouchi N."/>
        </authorList>
    </citation>
    <scope>NUCLEOTIDE SEQUENCE</scope>
    <source>
        <strain evidence="11">NBRC 112285</strain>
    </source>
</reference>
<keyword evidence="6 9" id="KW-1133">Transmembrane helix</keyword>
<evidence type="ECO:0000256" key="1">
    <source>
        <dbReference type="ARBA" id="ARBA00004162"/>
    </source>
</evidence>
<comment type="caution">
    <text evidence="11">The sequence shown here is derived from an EMBL/GenBank/DDBJ whole genome shotgun (WGS) entry which is preliminary data.</text>
</comment>
<dbReference type="HAMAP" id="MF_00236">
    <property type="entry name" value="TatA_E"/>
    <property type="match status" value="1"/>
</dbReference>
<gene>
    <name evidence="9" type="primary">tatA</name>
    <name evidence="11" type="ORF">Nans01_31780</name>
</gene>
<keyword evidence="7 9" id="KW-0811">Translocation</keyword>